<feature type="region of interest" description="Disordered" evidence="1">
    <location>
        <begin position="160"/>
        <end position="211"/>
    </location>
</feature>
<gene>
    <name evidence="3" type="ORF">DI536_34285</name>
</gene>
<dbReference type="AlphaFoldDB" id="A0A2W5U6D0"/>
<accession>A0A2W5U6D0</accession>
<feature type="signal peptide" evidence="2">
    <location>
        <begin position="1"/>
        <end position="19"/>
    </location>
</feature>
<dbReference type="Pfam" id="PF14559">
    <property type="entry name" value="TPR_19"/>
    <property type="match status" value="1"/>
</dbReference>
<comment type="caution">
    <text evidence="3">The sequence shown here is derived from an EMBL/GenBank/DDBJ whole genome shotgun (WGS) entry which is preliminary data.</text>
</comment>
<proteinExistence type="predicted"/>
<evidence type="ECO:0000256" key="1">
    <source>
        <dbReference type="SAM" id="MobiDB-lite"/>
    </source>
</evidence>
<evidence type="ECO:0000256" key="2">
    <source>
        <dbReference type="SAM" id="SignalP"/>
    </source>
</evidence>
<evidence type="ECO:0000313" key="3">
    <source>
        <dbReference type="EMBL" id="PZR04428.1"/>
    </source>
</evidence>
<reference evidence="3 4" key="1">
    <citation type="submission" date="2017-08" db="EMBL/GenBank/DDBJ databases">
        <title>Infants hospitalized years apart are colonized by the same room-sourced microbial strains.</title>
        <authorList>
            <person name="Brooks B."/>
            <person name="Olm M.R."/>
            <person name="Firek B.A."/>
            <person name="Baker R."/>
            <person name="Thomas B.C."/>
            <person name="Morowitz M.J."/>
            <person name="Banfield J.F."/>
        </authorList>
    </citation>
    <scope>NUCLEOTIDE SEQUENCE [LARGE SCALE GENOMIC DNA]</scope>
    <source>
        <strain evidence="3">S2_003_000_R2_14</strain>
    </source>
</reference>
<organism evidence="3 4">
    <name type="scientific">Archangium gephyra</name>
    <dbReference type="NCBI Taxonomy" id="48"/>
    <lineage>
        <taxon>Bacteria</taxon>
        <taxon>Pseudomonadati</taxon>
        <taxon>Myxococcota</taxon>
        <taxon>Myxococcia</taxon>
        <taxon>Myxococcales</taxon>
        <taxon>Cystobacterineae</taxon>
        <taxon>Archangiaceae</taxon>
        <taxon>Archangium</taxon>
    </lineage>
</organism>
<dbReference type="EMBL" id="QFQP01000058">
    <property type="protein sequence ID" value="PZR04428.1"/>
    <property type="molecule type" value="Genomic_DNA"/>
</dbReference>
<dbReference type="Proteomes" id="UP000249061">
    <property type="component" value="Unassembled WGS sequence"/>
</dbReference>
<evidence type="ECO:0000313" key="4">
    <source>
        <dbReference type="Proteomes" id="UP000249061"/>
    </source>
</evidence>
<feature type="chain" id="PRO_5015855316" description="TPR domain protein" evidence="2">
    <location>
        <begin position="20"/>
        <end position="452"/>
    </location>
</feature>
<keyword evidence="2" id="KW-0732">Signal</keyword>
<name>A0A2W5U6D0_9BACT</name>
<protein>
    <recommendedName>
        <fullName evidence="5">TPR domain protein</fullName>
    </recommendedName>
</protein>
<sequence length="452" mass="49446">MLSGLLALTLAAAPSAAQAAALAKARSWEELYLGFAAVSADSVSKADRPKIASALLKGCLALEGDDAVMAYSLGEKSVELTPTADALMCTALTAKRTDQRGAAEDALRRGLGSYAKDGRFGLELGRLYLEDGQPGEAAAVLARVPPKSKESAEARRLLAGISREASSPVEGAPPRGSGPSVAVVDAPPMPGRRQPGELPRSTSNSYESIVDESGHRIRQNQYFRFRYFNQARDFGQRADYEGRVQDALEESRVNVKRIFGVQREKPCDVILYSKAEFRLHHGERMAQAVAGFYSMDAIRMNDSAEISPRNRAVLVHEYVHAVMDELFNFNSGAAPVWIHEGTAELVEWRYLGSDDPPRQELAVLRQMAHNQELPSLRQLEGGPLVGMRNPSVMYALSAMAVKALIARRGLSAYLDFLRDCGRGTPWAQGIEQHFGTTVERLDEELQDELKTK</sequence>
<evidence type="ECO:0008006" key="5">
    <source>
        <dbReference type="Google" id="ProtNLM"/>
    </source>
</evidence>